<dbReference type="AlphaFoldDB" id="A0AA38MI81"/>
<proteinExistence type="predicted"/>
<name>A0AA38MI81_9CUCU</name>
<reference evidence="1" key="1">
    <citation type="journal article" date="2023" name="G3 (Bethesda)">
        <title>Whole genome assemblies of Zophobas morio and Tenebrio molitor.</title>
        <authorList>
            <person name="Kaur S."/>
            <person name="Stinson S.A."/>
            <person name="diCenzo G.C."/>
        </authorList>
    </citation>
    <scope>NUCLEOTIDE SEQUENCE</scope>
    <source>
        <strain evidence="1">QUZm001</strain>
    </source>
</reference>
<sequence length="96" mass="10854">MVEKRLFVTHTPFNLSLLSGPERQIKVTCRALRQHGGRYFHRGEVIYLQETKNTYKTPFLILPTAPLSALPRAEIYAASKINIDFEITAKPGAVLV</sequence>
<keyword evidence="2" id="KW-1185">Reference proteome</keyword>
<dbReference type="EMBL" id="JALNTZ010000004">
    <property type="protein sequence ID" value="KAJ3657009.1"/>
    <property type="molecule type" value="Genomic_DNA"/>
</dbReference>
<accession>A0AA38MI81</accession>
<dbReference type="Proteomes" id="UP001168821">
    <property type="component" value="Unassembled WGS sequence"/>
</dbReference>
<organism evidence="1 2">
    <name type="scientific">Zophobas morio</name>
    <dbReference type="NCBI Taxonomy" id="2755281"/>
    <lineage>
        <taxon>Eukaryota</taxon>
        <taxon>Metazoa</taxon>
        <taxon>Ecdysozoa</taxon>
        <taxon>Arthropoda</taxon>
        <taxon>Hexapoda</taxon>
        <taxon>Insecta</taxon>
        <taxon>Pterygota</taxon>
        <taxon>Neoptera</taxon>
        <taxon>Endopterygota</taxon>
        <taxon>Coleoptera</taxon>
        <taxon>Polyphaga</taxon>
        <taxon>Cucujiformia</taxon>
        <taxon>Tenebrionidae</taxon>
        <taxon>Zophobas</taxon>
    </lineage>
</organism>
<gene>
    <name evidence="1" type="ORF">Zmor_016045</name>
</gene>
<evidence type="ECO:0000313" key="1">
    <source>
        <dbReference type="EMBL" id="KAJ3657009.1"/>
    </source>
</evidence>
<evidence type="ECO:0000313" key="2">
    <source>
        <dbReference type="Proteomes" id="UP001168821"/>
    </source>
</evidence>
<protein>
    <submittedName>
        <fullName evidence="1">Uncharacterized protein</fullName>
    </submittedName>
</protein>
<comment type="caution">
    <text evidence="1">The sequence shown here is derived from an EMBL/GenBank/DDBJ whole genome shotgun (WGS) entry which is preliminary data.</text>
</comment>